<dbReference type="Proteomes" id="UP000028542">
    <property type="component" value="Unassembled WGS sequence"/>
</dbReference>
<dbReference type="Gene3D" id="1.10.150.240">
    <property type="entry name" value="Putative phosphatase, domain 2"/>
    <property type="match status" value="1"/>
</dbReference>
<dbReference type="PANTHER" id="PTHR47478:SF1">
    <property type="entry name" value="PYRIMIDINE 5'-NUCLEOTIDASE YJJG"/>
    <property type="match status" value="1"/>
</dbReference>
<protein>
    <submittedName>
        <fullName evidence="1">2-haloalkanoic acid dehalogenase</fullName>
    </submittedName>
</protein>
<dbReference type="InterPro" id="IPR006439">
    <property type="entry name" value="HAD-SF_hydro_IA"/>
</dbReference>
<dbReference type="GO" id="GO:0008253">
    <property type="term" value="F:5'-nucleotidase activity"/>
    <property type="evidence" value="ECO:0007669"/>
    <property type="project" value="InterPro"/>
</dbReference>
<dbReference type="InterPro" id="IPR036412">
    <property type="entry name" value="HAD-like_sf"/>
</dbReference>
<dbReference type="NCBIfam" id="NF006976">
    <property type="entry name" value="PRK09449.1"/>
    <property type="match status" value="1"/>
</dbReference>
<dbReference type="AlphaFoldDB" id="A0A084JGU4"/>
<dbReference type="RefSeq" id="WP_035130196.1">
    <property type="nucleotide sequence ID" value="NZ_JPMD01000004.1"/>
</dbReference>
<sequence length="229" mass="26812">MKYEVIIFDADETLFDFEKSEREALKNTMMEFNIDYDENYHLKVYKDINSVVWKEFENGLIIQSNLNIERFKRLIKSLNFNFDEEKFAKAYIKHLSYASFLYNDSLALIENLYKKYKLLIVTNGLKDVQDNRIRKSIIGKYFENVVVSEEINISKPDPKIFEYALNSINYSDKSKVLIVGDSLTSDIQGGLNSGIDTCWFNPNNIINNTSIKPTYKITNLMDLKNILEK</sequence>
<dbReference type="InterPro" id="IPR023198">
    <property type="entry name" value="PGP-like_dom2"/>
</dbReference>
<proteinExistence type="predicted"/>
<dbReference type="InterPro" id="IPR011951">
    <property type="entry name" value="HAD-SF_hydro_IA_YjjG/PynA"/>
</dbReference>
<dbReference type="EMBL" id="JPMD01000004">
    <property type="protein sequence ID" value="KEZ88178.1"/>
    <property type="molecule type" value="Genomic_DNA"/>
</dbReference>
<keyword evidence="2" id="KW-1185">Reference proteome</keyword>
<dbReference type="SFLD" id="SFLDS00003">
    <property type="entry name" value="Haloacid_Dehalogenase"/>
    <property type="match status" value="1"/>
</dbReference>
<evidence type="ECO:0000313" key="2">
    <source>
        <dbReference type="Proteomes" id="UP000028542"/>
    </source>
</evidence>
<dbReference type="eggNOG" id="COG1011">
    <property type="taxonomic scope" value="Bacteria"/>
</dbReference>
<dbReference type="NCBIfam" id="TIGR02254">
    <property type="entry name" value="YjjG_YfnB"/>
    <property type="match status" value="1"/>
</dbReference>
<gene>
    <name evidence="1" type="ORF">IO99_03380</name>
</gene>
<dbReference type="InterPro" id="IPR023214">
    <property type="entry name" value="HAD_sf"/>
</dbReference>
<dbReference type="Gene3D" id="3.40.50.1000">
    <property type="entry name" value="HAD superfamily/HAD-like"/>
    <property type="match status" value="1"/>
</dbReference>
<dbReference type="SFLD" id="SFLDG01129">
    <property type="entry name" value="C1.5:_HAD__Beta-PGM__Phosphata"/>
    <property type="match status" value="1"/>
</dbReference>
<dbReference type="SUPFAM" id="SSF56784">
    <property type="entry name" value="HAD-like"/>
    <property type="match status" value="1"/>
</dbReference>
<name>A0A084JGU4_9CLOT</name>
<accession>A0A084JGU4</accession>
<dbReference type="SFLD" id="SFLDG01135">
    <property type="entry name" value="C1.5.6:_HAD__Beta-PGM__Phospha"/>
    <property type="match status" value="1"/>
</dbReference>
<comment type="caution">
    <text evidence="1">The sequence shown here is derived from an EMBL/GenBank/DDBJ whole genome shotgun (WGS) entry which is preliminary data.</text>
</comment>
<dbReference type="InterPro" id="IPR052550">
    <property type="entry name" value="Pyrimidine_5'-ntase_YjjG"/>
</dbReference>
<dbReference type="PRINTS" id="PR00413">
    <property type="entry name" value="HADHALOGNASE"/>
</dbReference>
<dbReference type="PANTHER" id="PTHR47478">
    <property type="match status" value="1"/>
</dbReference>
<reference evidence="1 2" key="1">
    <citation type="submission" date="2014-07" db="EMBL/GenBank/DDBJ databases">
        <title>Draft genome of Clostridium sulfidigenes 113A isolated from sediments associated with methane hydrate from Krishna Godavari basin.</title>
        <authorList>
            <person name="Honkalas V.S."/>
            <person name="Dabir A.P."/>
            <person name="Arora P."/>
            <person name="Dhakephalkar P.K."/>
        </authorList>
    </citation>
    <scope>NUCLEOTIDE SEQUENCE [LARGE SCALE GENOMIC DNA]</scope>
    <source>
        <strain evidence="1 2">113A</strain>
    </source>
</reference>
<dbReference type="STRING" id="318464.IO99_03380"/>
<organism evidence="1 2">
    <name type="scientific">Clostridium sulfidigenes</name>
    <dbReference type="NCBI Taxonomy" id="318464"/>
    <lineage>
        <taxon>Bacteria</taxon>
        <taxon>Bacillati</taxon>
        <taxon>Bacillota</taxon>
        <taxon>Clostridia</taxon>
        <taxon>Eubacteriales</taxon>
        <taxon>Clostridiaceae</taxon>
        <taxon>Clostridium</taxon>
    </lineage>
</organism>
<dbReference type="NCBIfam" id="TIGR01549">
    <property type="entry name" value="HAD-SF-IA-v1"/>
    <property type="match status" value="1"/>
</dbReference>
<dbReference type="InterPro" id="IPR041492">
    <property type="entry name" value="HAD_2"/>
</dbReference>
<dbReference type="Pfam" id="PF13419">
    <property type="entry name" value="HAD_2"/>
    <property type="match status" value="1"/>
</dbReference>
<evidence type="ECO:0000313" key="1">
    <source>
        <dbReference type="EMBL" id="KEZ88178.1"/>
    </source>
</evidence>